<dbReference type="EMBL" id="GISG01192140">
    <property type="protein sequence ID" value="MBA4656411.1"/>
    <property type="molecule type" value="Transcribed_RNA"/>
</dbReference>
<evidence type="ECO:0000313" key="1">
    <source>
        <dbReference type="EMBL" id="MBA4656411.1"/>
    </source>
</evidence>
<sequence length="130" mass="14742">MPLANNYMFKLEFTESPFQNTTLHRLGSGKPIDMNRLRLTNPVTTIHRLQIHLGVPITIVKNTSVSRSKVYPQPPSSCAEKKYSVVAIFIIEFLYLSLPVIKFDVAVNSAYFKSFLTEIVIHYVKNSGPL</sequence>
<dbReference type="AlphaFoldDB" id="A0A7C9A2S5"/>
<proteinExistence type="predicted"/>
<name>A0A7C9A2S5_OPUST</name>
<reference evidence="1" key="2">
    <citation type="submission" date="2020-07" db="EMBL/GenBank/DDBJ databases">
        <authorList>
            <person name="Vera ALvarez R."/>
            <person name="Arias-Moreno D.M."/>
            <person name="Jimenez-Jacinto V."/>
            <person name="Jimenez-Bremont J.F."/>
            <person name="Swaminathan K."/>
            <person name="Moose S.P."/>
            <person name="Guerrero-Gonzalez M.L."/>
            <person name="Marino-Ramirez L."/>
            <person name="Landsman D."/>
            <person name="Rodriguez-Kessler M."/>
            <person name="Delgado-Sanchez P."/>
        </authorList>
    </citation>
    <scope>NUCLEOTIDE SEQUENCE</scope>
    <source>
        <tissue evidence="1">Cladode</tissue>
    </source>
</reference>
<protein>
    <submittedName>
        <fullName evidence="1">Uncharacterized protein</fullName>
    </submittedName>
</protein>
<organism evidence="1">
    <name type="scientific">Opuntia streptacantha</name>
    <name type="common">Prickly pear cactus</name>
    <name type="synonym">Opuntia cardona</name>
    <dbReference type="NCBI Taxonomy" id="393608"/>
    <lineage>
        <taxon>Eukaryota</taxon>
        <taxon>Viridiplantae</taxon>
        <taxon>Streptophyta</taxon>
        <taxon>Embryophyta</taxon>
        <taxon>Tracheophyta</taxon>
        <taxon>Spermatophyta</taxon>
        <taxon>Magnoliopsida</taxon>
        <taxon>eudicotyledons</taxon>
        <taxon>Gunneridae</taxon>
        <taxon>Pentapetalae</taxon>
        <taxon>Caryophyllales</taxon>
        <taxon>Cactineae</taxon>
        <taxon>Cactaceae</taxon>
        <taxon>Opuntioideae</taxon>
        <taxon>Opuntia</taxon>
    </lineage>
</organism>
<reference evidence="1" key="1">
    <citation type="journal article" date="2013" name="J. Plant Res.">
        <title>Effect of fungi and light on seed germination of three Opuntia species from semiarid lands of central Mexico.</title>
        <authorList>
            <person name="Delgado-Sanchez P."/>
            <person name="Jimenez-Bremont J.F."/>
            <person name="Guerrero-Gonzalez Mde L."/>
            <person name="Flores J."/>
        </authorList>
    </citation>
    <scope>NUCLEOTIDE SEQUENCE</scope>
    <source>
        <tissue evidence="1">Cladode</tissue>
    </source>
</reference>
<accession>A0A7C9A2S5</accession>